<reference evidence="2 3" key="1">
    <citation type="submission" date="2018-11" db="EMBL/GenBank/DDBJ databases">
        <title>Lysobacter cryohumiis sp. nov., isolated from soil in the Tianshan Mountains, Xinjiang, China.</title>
        <authorList>
            <person name="Luo Y."/>
            <person name="Sheng H."/>
        </authorList>
    </citation>
    <scope>NUCLEOTIDE SEQUENCE [LARGE SCALE GENOMIC DNA]</scope>
    <source>
        <strain evidence="2 3">ZS60</strain>
    </source>
</reference>
<sequence>MRHLRTRRGITAILYVAAFVLGTADAAERPTLSAMSFMQLDEAATLAKGKPNEESRLHGLKAYQRGDTEDAVQRFERAAYHADKPAQHYLSLIHWHGAGVPVDRVLGYIWSDLAAERGSQRLLRIRERMWSELSADEQAQVASRGESFAQRYGDAVARPRAESRLRTFARAMTGSRVGWRGQRLETRAGSSSGSFDGPGSGNQLYAVASADRLYGELGGLSELNGYWEREDRMLEGSVEAGPLRPVATPPSPPEPSSR</sequence>
<feature type="region of interest" description="Disordered" evidence="1">
    <location>
        <begin position="237"/>
        <end position="258"/>
    </location>
</feature>
<feature type="compositionally biased region" description="Pro residues" evidence="1">
    <location>
        <begin position="247"/>
        <end position="258"/>
    </location>
</feature>
<evidence type="ECO:0008006" key="4">
    <source>
        <dbReference type="Google" id="ProtNLM"/>
    </source>
</evidence>
<comment type="caution">
    <text evidence="2">The sequence shown here is derived from an EMBL/GenBank/DDBJ whole genome shotgun (WGS) entry which is preliminary data.</text>
</comment>
<organism evidence="2 3">
    <name type="scientific">Montanilutibacter psychrotolerans</name>
    <dbReference type="NCBI Taxonomy" id="1327343"/>
    <lineage>
        <taxon>Bacteria</taxon>
        <taxon>Pseudomonadati</taxon>
        <taxon>Pseudomonadota</taxon>
        <taxon>Gammaproteobacteria</taxon>
        <taxon>Lysobacterales</taxon>
        <taxon>Lysobacteraceae</taxon>
        <taxon>Montanilutibacter</taxon>
    </lineage>
</organism>
<evidence type="ECO:0000313" key="3">
    <source>
        <dbReference type="Proteomes" id="UP000267049"/>
    </source>
</evidence>
<dbReference type="Gene3D" id="1.25.40.10">
    <property type="entry name" value="Tetratricopeptide repeat domain"/>
    <property type="match status" value="1"/>
</dbReference>
<gene>
    <name evidence="2" type="ORF">EER27_10445</name>
</gene>
<accession>A0A3M8SR67</accession>
<keyword evidence="3" id="KW-1185">Reference proteome</keyword>
<dbReference type="SUPFAM" id="SSF81901">
    <property type="entry name" value="HCP-like"/>
    <property type="match status" value="1"/>
</dbReference>
<dbReference type="EMBL" id="RIBS01000004">
    <property type="protein sequence ID" value="RNF83779.1"/>
    <property type="molecule type" value="Genomic_DNA"/>
</dbReference>
<dbReference type="OrthoDB" id="7063913at2"/>
<protein>
    <recommendedName>
        <fullName evidence="4">Sel1 repeat family protein</fullName>
    </recommendedName>
</protein>
<evidence type="ECO:0000313" key="2">
    <source>
        <dbReference type="EMBL" id="RNF83779.1"/>
    </source>
</evidence>
<proteinExistence type="predicted"/>
<name>A0A3M8SR67_9GAMM</name>
<dbReference type="InterPro" id="IPR011990">
    <property type="entry name" value="TPR-like_helical_dom_sf"/>
</dbReference>
<evidence type="ECO:0000256" key="1">
    <source>
        <dbReference type="SAM" id="MobiDB-lite"/>
    </source>
</evidence>
<dbReference type="Proteomes" id="UP000267049">
    <property type="component" value="Unassembled WGS sequence"/>
</dbReference>
<dbReference type="RefSeq" id="WP_123088036.1">
    <property type="nucleotide sequence ID" value="NZ_RIBS01000004.1"/>
</dbReference>
<dbReference type="AlphaFoldDB" id="A0A3M8SR67"/>